<protein>
    <submittedName>
        <fullName evidence="1 3">Uncharacterized protein</fullName>
    </submittedName>
</protein>
<dbReference type="InterPro" id="IPR011993">
    <property type="entry name" value="PH-like_dom_sf"/>
</dbReference>
<reference evidence="1 2" key="2">
    <citation type="submission" date="2018-11" db="EMBL/GenBank/DDBJ databases">
        <authorList>
            <consortium name="Pathogen Informatics"/>
        </authorList>
    </citation>
    <scope>NUCLEOTIDE SEQUENCE [LARGE SCALE GENOMIC DNA]</scope>
</reference>
<reference evidence="3" key="1">
    <citation type="submission" date="2017-02" db="UniProtKB">
        <authorList>
            <consortium name="WormBaseParasite"/>
        </authorList>
    </citation>
    <scope>IDENTIFICATION</scope>
</reference>
<dbReference type="WBParaSite" id="TCLT_0000686601-mRNA-1">
    <property type="protein sequence ID" value="TCLT_0000686601-mRNA-1"/>
    <property type="gene ID" value="TCLT_0000686601"/>
</dbReference>
<evidence type="ECO:0000313" key="3">
    <source>
        <dbReference type="WBParaSite" id="TCLT_0000686601-mRNA-1"/>
    </source>
</evidence>
<dbReference type="OrthoDB" id="2570713at2759"/>
<organism evidence="3">
    <name type="scientific">Thelazia callipaeda</name>
    <name type="common">Oriental eyeworm</name>
    <name type="synonym">Parasitic nematode</name>
    <dbReference type="NCBI Taxonomy" id="103827"/>
    <lineage>
        <taxon>Eukaryota</taxon>
        <taxon>Metazoa</taxon>
        <taxon>Ecdysozoa</taxon>
        <taxon>Nematoda</taxon>
        <taxon>Chromadorea</taxon>
        <taxon>Rhabditida</taxon>
        <taxon>Spirurina</taxon>
        <taxon>Spiruromorpha</taxon>
        <taxon>Thelazioidea</taxon>
        <taxon>Thelaziidae</taxon>
        <taxon>Thelazia</taxon>
    </lineage>
</organism>
<name>A0A0N5D1X3_THECL</name>
<evidence type="ECO:0000313" key="2">
    <source>
        <dbReference type="Proteomes" id="UP000276776"/>
    </source>
</evidence>
<dbReference type="STRING" id="103827.A0A0N5D1X3"/>
<proteinExistence type="predicted"/>
<sequence length="96" mass="11219">MQAKKQKIKLDKYTVESSEIEPNALELKPMESESELPEFRIRSKDIHSMEFVQQAWLKDISKAKQCTKSMKIFVIKHNVLKENQNAKITMNLNPTI</sequence>
<dbReference type="Gene3D" id="2.30.29.30">
    <property type="entry name" value="Pleckstrin-homology domain (PH domain)/Phosphotyrosine-binding domain (PTB)"/>
    <property type="match status" value="1"/>
</dbReference>
<keyword evidence="2" id="KW-1185">Reference proteome</keyword>
<dbReference type="AlphaFoldDB" id="A0A0N5D1X3"/>
<gene>
    <name evidence="1" type="ORF">TCLT_LOCUS6855</name>
</gene>
<accession>A0A0N5D1X3</accession>
<evidence type="ECO:0000313" key="1">
    <source>
        <dbReference type="EMBL" id="VDN04254.1"/>
    </source>
</evidence>
<dbReference type="EMBL" id="UYYF01004451">
    <property type="protein sequence ID" value="VDN04254.1"/>
    <property type="molecule type" value="Genomic_DNA"/>
</dbReference>
<dbReference type="Proteomes" id="UP000276776">
    <property type="component" value="Unassembled WGS sequence"/>
</dbReference>